<feature type="domain" description="Dynein regulatory complex protein 1/2 N-terminal" evidence="12">
    <location>
        <begin position="70"/>
        <end position="171"/>
    </location>
</feature>
<evidence type="ECO:0000256" key="2">
    <source>
        <dbReference type="ARBA" id="ARBA00009688"/>
    </source>
</evidence>
<keyword evidence="5 10" id="KW-0175">Coiled coil</keyword>
<feature type="compositionally biased region" description="Acidic residues" evidence="11">
    <location>
        <begin position="25"/>
        <end position="39"/>
    </location>
</feature>
<comment type="similarity">
    <text evidence="2">Belongs to the DRC1 family.</text>
</comment>
<evidence type="ECO:0000256" key="1">
    <source>
        <dbReference type="ARBA" id="ARBA00004611"/>
    </source>
</evidence>
<evidence type="ECO:0000256" key="11">
    <source>
        <dbReference type="SAM" id="MobiDB-lite"/>
    </source>
</evidence>
<dbReference type="Ensembl" id="ENSCMMT00000005498.1">
    <property type="protein sequence ID" value="ENSCMMP00000004943.1"/>
    <property type="gene ID" value="ENSCMMG00000003082.1"/>
</dbReference>
<dbReference type="Proteomes" id="UP000694556">
    <property type="component" value="Chromosome 3"/>
</dbReference>
<dbReference type="GO" id="GO:0070286">
    <property type="term" value="P:axonemal dynein complex assembly"/>
    <property type="evidence" value="ECO:0007669"/>
    <property type="project" value="InterPro"/>
</dbReference>
<sequence>MGPNLNSNVRFHPNFSSPLPRQALGEDEEPKEEVEEEEEERRSHKEVEESQQRLAKLLFEGTQMVTNIQVAADSRETQRRAEEAELKQQRVKKLEDEAKFSAYEFEKIASKWALAEDMTVPQELWQLLNQQQQQCALLLEEKNKLIGELQQELKNKDEQYVQAMKKQSDDIHLLLERMEEQIRIMLKTYRHKLHHIEKAFEFERRELLDSNRKKWEEAIQAHNTKELEYLHARMRKVEEFEKQLNQLRVQDEEEYNSMKIQLENDVQNLERQLQQTKATYLLNQEKLEYNLLVLKKQDEENTIIRARQKRKINRLHSSLNNLRTKLDKQEKQFREENQSLAADCERITGQCKEVQKRMRHFAASDAEKFTEVWLMNEEEAKWLMRKALDADRIIHTQQLGLPWEQPRHWFLNNIGPLRRYKAKRMATKLAAEVLAGGTESQCPWHPCGTGKPSPSSVRAPSVSPFCLSCQGLDLGSQHLPVPSEPARILGSLGSSPGLRELLGFPWCSVQLKATGLFVTHEGQHPWGLRSGSLREKTRSAKEALQVRDSSKDGEYWEALAHIIPETTLKLWDALVAALEEY</sequence>
<organism evidence="14 15">
    <name type="scientific">Cairina moschata</name>
    <name type="common">Muscovy duck</name>
    <dbReference type="NCBI Taxonomy" id="8855"/>
    <lineage>
        <taxon>Eukaryota</taxon>
        <taxon>Metazoa</taxon>
        <taxon>Chordata</taxon>
        <taxon>Craniata</taxon>
        <taxon>Vertebrata</taxon>
        <taxon>Euteleostomi</taxon>
        <taxon>Archelosauria</taxon>
        <taxon>Archosauria</taxon>
        <taxon>Dinosauria</taxon>
        <taxon>Saurischia</taxon>
        <taxon>Theropoda</taxon>
        <taxon>Coelurosauria</taxon>
        <taxon>Aves</taxon>
        <taxon>Neognathae</taxon>
        <taxon>Galloanserae</taxon>
        <taxon>Anseriformes</taxon>
        <taxon>Anatidae</taxon>
        <taxon>Anatinae</taxon>
        <taxon>Cairina</taxon>
    </lineage>
</organism>
<dbReference type="InterPro" id="IPR029440">
    <property type="entry name" value="DRC1_C"/>
</dbReference>
<dbReference type="Pfam" id="PF14775">
    <property type="entry name" value="NYD-SP28_assoc"/>
    <property type="match status" value="1"/>
</dbReference>
<evidence type="ECO:0000256" key="10">
    <source>
        <dbReference type="SAM" id="Coils"/>
    </source>
</evidence>
<dbReference type="InterPro" id="IPR039750">
    <property type="entry name" value="DRC1/DRC2"/>
</dbReference>
<evidence type="ECO:0000256" key="3">
    <source>
        <dbReference type="ARBA" id="ARBA00013815"/>
    </source>
</evidence>
<accession>A0A8C3GF88</accession>
<comment type="function">
    <text evidence="9">Component of the nexin-dynein regulatory complex (N-DRC) a key regulator of ciliary/flagellar motility which maintains the alignment and integrity of the distal axoneme and regulates microtubule sliding in motile axonemes. Plays a critical role in the assembly of N-DRC and also stabilizes the assembly of multiple inner dynein arms and radial spokes. Coassembles with CCDC65/DRC2 to form a central scaffold needed for assembly of the N-DRC and its attachment to the outer doublet microtubules.</text>
</comment>
<evidence type="ECO:0000313" key="15">
    <source>
        <dbReference type="Proteomes" id="UP000694556"/>
    </source>
</evidence>
<evidence type="ECO:0000256" key="6">
    <source>
        <dbReference type="ARBA" id="ARBA00023069"/>
    </source>
</evidence>
<feature type="domain" description="Dynein regulatory complex protein 1 C-terminal" evidence="13">
    <location>
        <begin position="554"/>
        <end position="581"/>
    </location>
</feature>
<keyword evidence="6" id="KW-0969">Cilium</keyword>
<dbReference type="GO" id="GO:0060285">
    <property type="term" value="P:cilium-dependent cell motility"/>
    <property type="evidence" value="ECO:0007669"/>
    <property type="project" value="TreeGrafter"/>
</dbReference>
<comment type="subcellular location">
    <subcellularLocation>
        <location evidence="1">Cytoplasm</location>
        <location evidence="1">Cytoskeleton</location>
        <location evidence="1">Flagellum axoneme</location>
    </subcellularLocation>
</comment>
<dbReference type="InterPro" id="IPR039505">
    <property type="entry name" value="DRC1/2_N"/>
</dbReference>
<reference evidence="14" key="1">
    <citation type="submission" date="2018-09" db="EMBL/GenBank/DDBJ databases">
        <title>Common duck and Muscovy duck high density SNP chip.</title>
        <authorList>
            <person name="Vignal A."/>
            <person name="Thebault N."/>
            <person name="Warren W.C."/>
        </authorList>
    </citation>
    <scope>NUCLEOTIDE SEQUENCE [LARGE SCALE GENOMIC DNA]</scope>
</reference>
<proteinExistence type="inferred from homology"/>
<dbReference type="PANTHER" id="PTHR21625:SF1">
    <property type="entry name" value="DYNEIN REGULATORY COMPLEX PROTEIN 1"/>
    <property type="match status" value="1"/>
</dbReference>
<dbReference type="AlphaFoldDB" id="A0A8C3GF88"/>
<keyword evidence="4" id="KW-0282">Flagellum</keyword>
<evidence type="ECO:0000313" key="14">
    <source>
        <dbReference type="Ensembl" id="ENSCMMP00000004943.1"/>
    </source>
</evidence>
<evidence type="ECO:0000256" key="7">
    <source>
        <dbReference type="ARBA" id="ARBA00023273"/>
    </source>
</evidence>
<reference evidence="14" key="3">
    <citation type="submission" date="2025-09" db="UniProtKB">
        <authorList>
            <consortium name="Ensembl"/>
        </authorList>
    </citation>
    <scope>IDENTIFICATION</scope>
</reference>
<feature type="coiled-coil region" evidence="10">
    <location>
        <begin position="230"/>
        <end position="339"/>
    </location>
</feature>
<dbReference type="PANTHER" id="PTHR21625">
    <property type="entry name" value="NYD-SP28 PROTEIN"/>
    <property type="match status" value="1"/>
</dbReference>
<evidence type="ECO:0000256" key="8">
    <source>
        <dbReference type="ARBA" id="ARBA00031554"/>
    </source>
</evidence>
<evidence type="ECO:0000256" key="5">
    <source>
        <dbReference type="ARBA" id="ARBA00023054"/>
    </source>
</evidence>
<keyword evidence="15" id="KW-1185">Reference proteome</keyword>
<evidence type="ECO:0000259" key="13">
    <source>
        <dbReference type="Pfam" id="PF14775"/>
    </source>
</evidence>
<feature type="region of interest" description="Disordered" evidence="11">
    <location>
        <begin position="1"/>
        <end position="49"/>
    </location>
</feature>
<evidence type="ECO:0000256" key="4">
    <source>
        <dbReference type="ARBA" id="ARBA00022846"/>
    </source>
</evidence>
<feature type="compositionally biased region" description="Polar residues" evidence="11">
    <location>
        <begin position="1"/>
        <end position="19"/>
    </location>
</feature>
<name>A0A8C3GF88_CAIMO</name>
<dbReference type="Pfam" id="PF14772">
    <property type="entry name" value="NYD-SP28"/>
    <property type="match status" value="1"/>
</dbReference>
<feature type="compositionally biased region" description="Basic and acidic residues" evidence="11">
    <location>
        <begin position="40"/>
        <end position="49"/>
    </location>
</feature>
<reference evidence="14" key="2">
    <citation type="submission" date="2025-08" db="UniProtKB">
        <authorList>
            <consortium name="Ensembl"/>
        </authorList>
    </citation>
    <scope>IDENTIFICATION</scope>
</reference>
<evidence type="ECO:0000259" key="12">
    <source>
        <dbReference type="Pfam" id="PF14772"/>
    </source>
</evidence>
<evidence type="ECO:0000256" key="9">
    <source>
        <dbReference type="ARBA" id="ARBA00046115"/>
    </source>
</evidence>
<dbReference type="GO" id="GO:0005858">
    <property type="term" value="C:axonemal dynein complex"/>
    <property type="evidence" value="ECO:0007669"/>
    <property type="project" value="InterPro"/>
</dbReference>
<dbReference type="GO" id="GO:0003352">
    <property type="term" value="P:regulation of cilium movement"/>
    <property type="evidence" value="ECO:0007669"/>
    <property type="project" value="TreeGrafter"/>
</dbReference>
<keyword evidence="7" id="KW-0966">Cell projection</keyword>
<feature type="coiled-coil region" evidence="10">
    <location>
        <begin position="128"/>
        <end position="181"/>
    </location>
</feature>
<protein>
    <recommendedName>
        <fullName evidence="3">Dynein regulatory complex protein 1</fullName>
    </recommendedName>
    <alternativeName>
        <fullName evidence="8">Coiled-coil domain-containing protein 164</fullName>
    </alternativeName>
</protein>